<feature type="active site" evidence="6">
    <location>
        <position position="355"/>
    </location>
</feature>
<dbReference type="RefSeq" id="WP_034163348.1">
    <property type="nucleotide sequence ID" value="NZ_CP006664.1"/>
</dbReference>
<dbReference type="InterPro" id="IPR050723">
    <property type="entry name" value="CFA/CMAS"/>
</dbReference>
<evidence type="ECO:0000256" key="4">
    <source>
        <dbReference type="ARBA" id="ARBA00022691"/>
    </source>
</evidence>
<dbReference type="EMBL" id="CP006664">
    <property type="protein sequence ID" value="AIJ10291.1"/>
    <property type="molecule type" value="Genomic_DNA"/>
</dbReference>
<reference evidence="7 8" key="1">
    <citation type="journal article" date="2012" name="PLoS ONE">
        <title>Edwardsiella comparative phylogenomics reveal the new intra/inter-species taxonomic relationships, virulence evolution and niche adaptation mechanisms.</title>
        <authorList>
            <person name="Yang M."/>
            <person name="Lv Y."/>
            <person name="Xiao J."/>
            <person name="Wu H."/>
            <person name="Zheng H."/>
            <person name="Liu Q."/>
            <person name="Zhang Y."/>
            <person name="Wang Q."/>
        </authorList>
    </citation>
    <scope>NUCLEOTIDE SEQUENCE [LARGE SCALE GENOMIC DNA]</scope>
    <source>
        <strain evidence="8">080813</strain>
    </source>
</reference>
<dbReference type="InterPro" id="IPR003333">
    <property type="entry name" value="CMAS"/>
</dbReference>
<dbReference type="PANTHER" id="PTHR43667:SF1">
    <property type="entry name" value="CYCLOPROPANE-FATTY-ACYL-PHOSPHOLIPID SYNTHASE"/>
    <property type="match status" value="1"/>
</dbReference>
<dbReference type="AlphaFoldDB" id="A0A076LQN2"/>
<dbReference type="PIRSF" id="PIRSF003085">
    <property type="entry name" value="CMAS"/>
    <property type="match status" value="1"/>
</dbReference>
<keyword evidence="3 7" id="KW-0808">Transferase</keyword>
<gene>
    <name evidence="7" type="ORF">ETEE_3881</name>
</gene>
<proteinExistence type="inferred from homology"/>
<protein>
    <submittedName>
        <fullName evidence="7">Cyclopropane-fatty-acyl-phospholipid synthase</fullName>
        <ecNumber evidence="7">2.1.1.79</ecNumber>
    </submittedName>
</protein>
<dbReference type="GO" id="GO:0008610">
    <property type="term" value="P:lipid biosynthetic process"/>
    <property type="evidence" value="ECO:0007669"/>
    <property type="project" value="InterPro"/>
</dbReference>
<keyword evidence="2 7" id="KW-0489">Methyltransferase</keyword>
<keyword evidence="4" id="KW-0949">S-adenosyl-L-methionine</keyword>
<dbReference type="CDD" id="cd02440">
    <property type="entry name" value="AdoMet_MTases"/>
    <property type="match status" value="1"/>
</dbReference>
<dbReference type="Pfam" id="PF02353">
    <property type="entry name" value="CMAS"/>
    <property type="match status" value="1"/>
</dbReference>
<accession>A0A076LQN2</accession>
<dbReference type="EC" id="2.1.1.79" evidence="7"/>
<comment type="similarity">
    <text evidence="1">Belongs to the CFA/CMAS family.</text>
</comment>
<dbReference type="InterPro" id="IPR029063">
    <property type="entry name" value="SAM-dependent_MTases_sf"/>
</dbReference>
<dbReference type="GO" id="GO:0032259">
    <property type="term" value="P:methylation"/>
    <property type="evidence" value="ECO:0007669"/>
    <property type="project" value="UniProtKB-KW"/>
</dbReference>
<evidence type="ECO:0000313" key="7">
    <source>
        <dbReference type="EMBL" id="AIJ10291.1"/>
    </source>
</evidence>
<dbReference type="SUPFAM" id="SSF53335">
    <property type="entry name" value="S-adenosyl-L-methionine-dependent methyltransferases"/>
    <property type="match status" value="1"/>
</dbReference>
<evidence type="ECO:0000313" key="8">
    <source>
        <dbReference type="Proteomes" id="UP000028681"/>
    </source>
</evidence>
<dbReference type="PANTHER" id="PTHR43667">
    <property type="entry name" value="CYCLOPROPANE-FATTY-ACYL-PHOSPHOLIPID SYNTHASE"/>
    <property type="match status" value="1"/>
</dbReference>
<sequence>MSSATCIEESGLKQDNWYRIAEEMLSRAGITINGTQPYDIQVKNPQFFHRVLQEGSLGLGESYMDGWWECERLDIFFQRILTAGLDTQLPKHVADMVRIASARIFNLQSRKRAWIVGKEHYDLGNDLFSRMLDPHMQYSCAYWKTAQTLEQAQQDKLKLICEKLQLQPGMRLLDIGCGWGGLAQYAAENYGVSVDGVTISAEQQKMAQARCQGLDVNILLQDYRDLNNRYDRIVSVGMFEHVGPKNYRTYFEVAARNLKADGLFLLHTIGSNQTDLNVDAWINKYIFPNGCLPSVAHIANHSEGLFVMEDWHSFGPDYDRTLMAWLQRFQTCWPEISDSYSERFYRMFCYYLTACAGAFRARNIQLWQVLLSPQGIEGGMRVPR</sequence>
<dbReference type="GO" id="GO:0008825">
    <property type="term" value="F:cyclopropane-fatty-acyl-phospholipid synthase activity"/>
    <property type="evidence" value="ECO:0007669"/>
    <property type="project" value="UniProtKB-EC"/>
</dbReference>
<dbReference type="GeneID" id="33941242"/>
<evidence type="ECO:0000256" key="2">
    <source>
        <dbReference type="ARBA" id="ARBA00022603"/>
    </source>
</evidence>
<dbReference type="HOGENOM" id="CLU_026434_6_0_6"/>
<evidence type="ECO:0000256" key="6">
    <source>
        <dbReference type="PIRSR" id="PIRSR003085-1"/>
    </source>
</evidence>
<dbReference type="Gene3D" id="3.40.50.150">
    <property type="entry name" value="Vaccinia Virus protein VP39"/>
    <property type="match status" value="1"/>
</dbReference>
<evidence type="ECO:0000256" key="5">
    <source>
        <dbReference type="ARBA" id="ARBA00023098"/>
    </source>
</evidence>
<name>A0A076LQN2_9GAMM</name>
<organism evidence="7 8">
    <name type="scientific">Edwardsiella anguillarum ET080813</name>
    <dbReference type="NCBI Taxonomy" id="667120"/>
    <lineage>
        <taxon>Bacteria</taxon>
        <taxon>Pseudomonadati</taxon>
        <taxon>Pseudomonadota</taxon>
        <taxon>Gammaproteobacteria</taxon>
        <taxon>Enterobacterales</taxon>
        <taxon>Hafniaceae</taxon>
        <taxon>Edwardsiella</taxon>
    </lineage>
</organism>
<evidence type="ECO:0000256" key="1">
    <source>
        <dbReference type="ARBA" id="ARBA00010815"/>
    </source>
</evidence>
<dbReference type="KEGG" id="ete:ETEE_3881"/>
<dbReference type="Proteomes" id="UP000028681">
    <property type="component" value="Chromosome"/>
</dbReference>
<keyword evidence="5" id="KW-0443">Lipid metabolism</keyword>
<evidence type="ECO:0000256" key="3">
    <source>
        <dbReference type="ARBA" id="ARBA00022679"/>
    </source>
</evidence>
<dbReference type="NCBIfam" id="NF008686">
    <property type="entry name" value="PRK11705.1"/>
    <property type="match status" value="1"/>
</dbReference>